<sequence>MTHPIRDFEGKEKRKEILESLAMRIQLTAWEQEDGMGLGRNSKAVK</sequence>
<organism evidence="1 2">
    <name type="scientific">Corchorus capsularis</name>
    <name type="common">Jute</name>
    <dbReference type="NCBI Taxonomy" id="210143"/>
    <lineage>
        <taxon>Eukaryota</taxon>
        <taxon>Viridiplantae</taxon>
        <taxon>Streptophyta</taxon>
        <taxon>Embryophyta</taxon>
        <taxon>Tracheophyta</taxon>
        <taxon>Spermatophyta</taxon>
        <taxon>Magnoliopsida</taxon>
        <taxon>eudicotyledons</taxon>
        <taxon>Gunneridae</taxon>
        <taxon>Pentapetalae</taxon>
        <taxon>rosids</taxon>
        <taxon>malvids</taxon>
        <taxon>Malvales</taxon>
        <taxon>Malvaceae</taxon>
        <taxon>Grewioideae</taxon>
        <taxon>Apeibeae</taxon>
        <taxon>Corchorus</taxon>
    </lineage>
</organism>
<dbReference type="EMBL" id="AWWV01014300">
    <property type="protein sequence ID" value="OMO57746.1"/>
    <property type="molecule type" value="Genomic_DNA"/>
</dbReference>
<reference evidence="1 2" key="1">
    <citation type="submission" date="2013-09" db="EMBL/GenBank/DDBJ databases">
        <title>Corchorus capsularis genome sequencing.</title>
        <authorList>
            <person name="Alam M."/>
            <person name="Haque M.S."/>
            <person name="Islam M.S."/>
            <person name="Emdad E.M."/>
            <person name="Islam M.M."/>
            <person name="Ahmed B."/>
            <person name="Halim A."/>
            <person name="Hossen Q.M.M."/>
            <person name="Hossain M.Z."/>
            <person name="Ahmed R."/>
            <person name="Khan M.M."/>
            <person name="Islam R."/>
            <person name="Rashid M.M."/>
            <person name="Khan S.A."/>
            <person name="Rahman M.S."/>
            <person name="Alam M."/>
        </authorList>
    </citation>
    <scope>NUCLEOTIDE SEQUENCE [LARGE SCALE GENOMIC DNA]</scope>
    <source>
        <strain evidence="2">cv. CVL-1</strain>
        <tissue evidence="1">Whole seedling</tissue>
    </source>
</reference>
<name>A0A1R3GI57_COCAP</name>
<accession>A0A1R3GI57</accession>
<evidence type="ECO:0000313" key="1">
    <source>
        <dbReference type="EMBL" id="OMO57746.1"/>
    </source>
</evidence>
<dbReference type="Proteomes" id="UP000188268">
    <property type="component" value="Unassembled WGS sequence"/>
</dbReference>
<protein>
    <submittedName>
        <fullName evidence="1">Uncharacterized protein</fullName>
    </submittedName>
</protein>
<comment type="caution">
    <text evidence="1">The sequence shown here is derived from an EMBL/GenBank/DDBJ whole genome shotgun (WGS) entry which is preliminary data.</text>
</comment>
<gene>
    <name evidence="1" type="ORF">CCACVL1_25691</name>
</gene>
<dbReference type="Gramene" id="OMO57746">
    <property type="protein sequence ID" value="OMO57746"/>
    <property type="gene ID" value="CCACVL1_25691"/>
</dbReference>
<dbReference type="AlphaFoldDB" id="A0A1R3GI57"/>
<proteinExistence type="predicted"/>
<evidence type="ECO:0000313" key="2">
    <source>
        <dbReference type="Proteomes" id="UP000188268"/>
    </source>
</evidence>
<keyword evidence="2" id="KW-1185">Reference proteome</keyword>